<evidence type="ECO:0000259" key="1">
    <source>
        <dbReference type="Pfam" id="PF03551"/>
    </source>
</evidence>
<dbReference type="RefSeq" id="WP_344818602.1">
    <property type="nucleotide sequence ID" value="NZ_BAABCP010000001.1"/>
</dbReference>
<dbReference type="PANTHER" id="PTHR33169">
    <property type="entry name" value="PADR-FAMILY TRANSCRIPTIONAL REGULATOR"/>
    <property type="match status" value="1"/>
</dbReference>
<gene>
    <name evidence="2" type="ORF">GCM10022383_11860</name>
</gene>
<name>A0ABP7N2C2_9MICO</name>
<dbReference type="InterPro" id="IPR036390">
    <property type="entry name" value="WH_DNA-bd_sf"/>
</dbReference>
<dbReference type="SUPFAM" id="SSF46785">
    <property type="entry name" value="Winged helix' DNA-binding domain"/>
    <property type="match status" value="1"/>
</dbReference>
<dbReference type="InterPro" id="IPR005149">
    <property type="entry name" value="Tscrpt_reg_PadR_N"/>
</dbReference>
<reference evidence="3" key="1">
    <citation type="journal article" date="2019" name="Int. J. Syst. Evol. Microbiol.">
        <title>The Global Catalogue of Microorganisms (GCM) 10K type strain sequencing project: providing services to taxonomists for standard genome sequencing and annotation.</title>
        <authorList>
            <consortium name="The Broad Institute Genomics Platform"/>
            <consortium name="The Broad Institute Genome Sequencing Center for Infectious Disease"/>
            <person name="Wu L."/>
            <person name="Ma J."/>
        </authorList>
    </citation>
    <scope>NUCLEOTIDE SEQUENCE [LARGE SCALE GENOMIC DNA]</scope>
    <source>
        <strain evidence="3">JCM 17024</strain>
    </source>
</reference>
<sequence>MEVDSWPSEWLRGVLGPAVLSIISEGETYGYLIAQRLEQGGLGQVKGGTLYPLLARYEAAGHLVATWQDGDGGPGRKFFKITDQGRDELARIRGRWAEFSRLASTIIHSSKEHRD</sequence>
<dbReference type="InterPro" id="IPR052509">
    <property type="entry name" value="Metal_resp_DNA-bind_regulator"/>
</dbReference>
<dbReference type="Proteomes" id="UP001501591">
    <property type="component" value="Unassembled WGS sequence"/>
</dbReference>
<protein>
    <submittedName>
        <fullName evidence="2">PadR family transcriptional regulator</fullName>
    </submittedName>
</protein>
<organism evidence="2 3">
    <name type="scientific">Microbacterium soli</name>
    <dbReference type="NCBI Taxonomy" id="446075"/>
    <lineage>
        <taxon>Bacteria</taxon>
        <taxon>Bacillati</taxon>
        <taxon>Actinomycetota</taxon>
        <taxon>Actinomycetes</taxon>
        <taxon>Micrococcales</taxon>
        <taxon>Microbacteriaceae</taxon>
        <taxon>Microbacterium</taxon>
    </lineage>
</organism>
<dbReference type="EMBL" id="BAABCP010000001">
    <property type="protein sequence ID" value="GAA3935092.1"/>
    <property type="molecule type" value="Genomic_DNA"/>
</dbReference>
<comment type="caution">
    <text evidence="2">The sequence shown here is derived from an EMBL/GenBank/DDBJ whole genome shotgun (WGS) entry which is preliminary data.</text>
</comment>
<evidence type="ECO:0000313" key="2">
    <source>
        <dbReference type="EMBL" id="GAA3935092.1"/>
    </source>
</evidence>
<proteinExistence type="predicted"/>
<feature type="domain" description="Transcription regulator PadR N-terminal" evidence="1">
    <location>
        <begin position="19"/>
        <end position="90"/>
    </location>
</feature>
<dbReference type="InterPro" id="IPR036388">
    <property type="entry name" value="WH-like_DNA-bd_sf"/>
</dbReference>
<evidence type="ECO:0000313" key="3">
    <source>
        <dbReference type="Proteomes" id="UP001501591"/>
    </source>
</evidence>
<dbReference type="Pfam" id="PF03551">
    <property type="entry name" value="PadR"/>
    <property type="match status" value="1"/>
</dbReference>
<accession>A0ABP7N2C2</accession>
<keyword evidence="3" id="KW-1185">Reference proteome</keyword>
<dbReference type="Gene3D" id="1.10.10.10">
    <property type="entry name" value="Winged helix-like DNA-binding domain superfamily/Winged helix DNA-binding domain"/>
    <property type="match status" value="1"/>
</dbReference>
<dbReference type="PANTHER" id="PTHR33169:SF14">
    <property type="entry name" value="TRANSCRIPTIONAL REGULATOR RV3488"/>
    <property type="match status" value="1"/>
</dbReference>